<sequence length="66" mass="7865">MPILNHNKQWDTKKVSLLIMQCFGTDWRIYPQKKIEYDNKPTPDISSVGTHRHVFFSYFARNHIAT</sequence>
<proteinExistence type="predicted"/>
<dbReference type="EMBL" id="GGEC01004007">
    <property type="protein sequence ID" value="MBW84490.1"/>
    <property type="molecule type" value="Transcribed_RNA"/>
</dbReference>
<accession>A0A2P2ITG4</accession>
<protein>
    <submittedName>
        <fullName evidence="1">Uncharacterized protein</fullName>
    </submittedName>
</protein>
<dbReference type="AlphaFoldDB" id="A0A2P2ITG4"/>
<organism evidence="1">
    <name type="scientific">Rhizophora mucronata</name>
    <name type="common">Asiatic mangrove</name>
    <dbReference type="NCBI Taxonomy" id="61149"/>
    <lineage>
        <taxon>Eukaryota</taxon>
        <taxon>Viridiplantae</taxon>
        <taxon>Streptophyta</taxon>
        <taxon>Embryophyta</taxon>
        <taxon>Tracheophyta</taxon>
        <taxon>Spermatophyta</taxon>
        <taxon>Magnoliopsida</taxon>
        <taxon>eudicotyledons</taxon>
        <taxon>Gunneridae</taxon>
        <taxon>Pentapetalae</taxon>
        <taxon>rosids</taxon>
        <taxon>fabids</taxon>
        <taxon>Malpighiales</taxon>
        <taxon>Rhizophoraceae</taxon>
        <taxon>Rhizophora</taxon>
    </lineage>
</organism>
<evidence type="ECO:0000313" key="1">
    <source>
        <dbReference type="EMBL" id="MBW84490.1"/>
    </source>
</evidence>
<reference evidence="1" key="1">
    <citation type="submission" date="2018-02" db="EMBL/GenBank/DDBJ databases">
        <title>Rhizophora mucronata_Transcriptome.</title>
        <authorList>
            <person name="Meera S.P."/>
            <person name="Sreeshan A."/>
            <person name="Augustine A."/>
        </authorList>
    </citation>
    <scope>NUCLEOTIDE SEQUENCE</scope>
    <source>
        <tissue evidence="1">Leaf</tissue>
    </source>
</reference>
<name>A0A2P2ITG4_RHIMU</name>